<organism evidence="3 4">
    <name type="scientific">Luteococcus japonicus</name>
    <dbReference type="NCBI Taxonomy" id="33984"/>
    <lineage>
        <taxon>Bacteria</taxon>
        <taxon>Bacillati</taxon>
        <taxon>Actinomycetota</taxon>
        <taxon>Actinomycetes</taxon>
        <taxon>Propionibacteriales</taxon>
        <taxon>Propionibacteriaceae</taxon>
        <taxon>Luteococcus</taxon>
    </lineage>
</organism>
<comment type="caution">
    <text evidence="3">The sequence shown here is derived from an EMBL/GenBank/DDBJ whole genome shotgun (WGS) entry which is preliminary data.</text>
</comment>
<keyword evidence="2" id="KW-0472">Membrane</keyword>
<gene>
    <name evidence="3" type="ORF">EDD41_2239</name>
</gene>
<reference evidence="3 4" key="1">
    <citation type="submission" date="2018-11" db="EMBL/GenBank/DDBJ databases">
        <title>Sequencing the genomes of 1000 actinobacteria strains.</title>
        <authorList>
            <person name="Klenk H.-P."/>
        </authorList>
    </citation>
    <scope>NUCLEOTIDE SEQUENCE [LARGE SCALE GENOMIC DNA]</scope>
    <source>
        <strain evidence="3 4">DSM 10546</strain>
    </source>
</reference>
<name>A0A3N1ZWY9_9ACTN</name>
<feature type="transmembrane region" description="Helical" evidence="2">
    <location>
        <begin position="59"/>
        <end position="92"/>
    </location>
</feature>
<feature type="transmembrane region" description="Helical" evidence="2">
    <location>
        <begin position="104"/>
        <end position="128"/>
    </location>
</feature>
<feature type="transmembrane region" description="Helical" evidence="2">
    <location>
        <begin position="194"/>
        <end position="217"/>
    </location>
</feature>
<evidence type="ECO:0000256" key="1">
    <source>
        <dbReference type="SAM" id="MobiDB-lite"/>
    </source>
</evidence>
<feature type="transmembrane region" description="Helical" evidence="2">
    <location>
        <begin position="287"/>
        <end position="309"/>
    </location>
</feature>
<proteinExistence type="predicted"/>
<dbReference type="AlphaFoldDB" id="A0A3N1ZWY9"/>
<feature type="region of interest" description="Disordered" evidence="1">
    <location>
        <begin position="326"/>
        <end position="385"/>
    </location>
</feature>
<feature type="transmembrane region" description="Helical" evidence="2">
    <location>
        <begin position="250"/>
        <end position="267"/>
    </location>
</feature>
<dbReference type="Proteomes" id="UP000275749">
    <property type="component" value="Unassembled WGS sequence"/>
</dbReference>
<keyword evidence="2" id="KW-0812">Transmembrane</keyword>
<feature type="transmembrane region" description="Helical" evidence="2">
    <location>
        <begin position="166"/>
        <end position="188"/>
    </location>
</feature>
<sequence>MTNPPWGQPSAVPVGPGPHYPNLFGAPLANRPPVLPPGRLGIGGLFRATWEVCKRKGLLLLGISLVSALVAVVIMFFPAVIVIMLGVFSLIAGYEDRKYDPRPVLTMVIPAILVCATLMGAVAVWLWARFTSMMVAVVDQTVRGFDATWNSAENQTRDATGRAGTLIMIGAALGFGLGAMLSVLFVTITAGDNWLSDTAVLVTVGLFLTALLIGLYLQIRLVYSLQALALEGHRGLGVLRRSLALTSRRFWGTLGLLIVGGALPYLLNTTVNFTNEAIRDNQDLAPLAVVTGLLGLALSFLVAVWTTIWQTLMYVDVRRFEQGGPGVAVPQPMPVQPQWPTPGYPEPRAPMAPEPPMAPPPPVAPPAPGILDDSSPWARRDGEGF</sequence>
<feature type="compositionally biased region" description="Pro residues" evidence="1">
    <location>
        <begin position="331"/>
        <end position="368"/>
    </location>
</feature>
<protein>
    <recommendedName>
        <fullName evidence="5">Glycerophosphoryl diester phosphodiesterase family protein</fullName>
    </recommendedName>
</protein>
<accession>A0A3N1ZWY9</accession>
<evidence type="ECO:0000313" key="3">
    <source>
        <dbReference type="EMBL" id="ROR54997.1"/>
    </source>
</evidence>
<keyword evidence="2" id="KW-1133">Transmembrane helix</keyword>
<dbReference type="EMBL" id="RKHG01000001">
    <property type="protein sequence ID" value="ROR54997.1"/>
    <property type="molecule type" value="Genomic_DNA"/>
</dbReference>
<evidence type="ECO:0000313" key="4">
    <source>
        <dbReference type="Proteomes" id="UP000275749"/>
    </source>
</evidence>
<evidence type="ECO:0000256" key="2">
    <source>
        <dbReference type="SAM" id="Phobius"/>
    </source>
</evidence>
<evidence type="ECO:0008006" key="5">
    <source>
        <dbReference type="Google" id="ProtNLM"/>
    </source>
</evidence>